<dbReference type="InParanoid" id="S8EB31"/>
<organism evidence="2 3">
    <name type="scientific">Fomitopsis schrenkii</name>
    <name type="common">Brown rot fungus</name>
    <dbReference type="NCBI Taxonomy" id="2126942"/>
    <lineage>
        <taxon>Eukaryota</taxon>
        <taxon>Fungi</taxon>
        <taxon>Dikarya</taxon>
        <taxon>Basidiomycota</taxon>
        <taxon>Agaricomycotina</taxon>
        <taxon>Agaricomycetes</taxon>
        <taxon>Polyporales</taxon>
        <taxon>Fomitopsis</taxon>
    </lineage>
</organism>
<gene>
    <name evidence="2" type="ORF">FOMPIDRAFT_88440</name>
</gene>
<dbReference type="HOGENOM" id="CLU_2979095_0_0_1"/>
<dbReference type="AlphaFoldDB" id="S8EB31"/>
<feature type="compositionally biased region" description="Gly residues" evidence="1">
    <location>
        <begin position="22"/>
        <end position="31"/>
    </location>
</feature>
<keyword evidence="3" id="KW-1185">Reference proteome</keyword>
<feature type="region of interest" description="Disordered" evidence="1">
    <location>
        <begin position="1"/>
        <end position="58"/>
    </location>
</feature>
<dbReference type="Proteomes" id="UP000015241">
    <property type="component" value="Unassembled WGS sequence"/>
</dbReference>
<proteinExistence type="predicted"/>
<dbReference type="EMBL" id="KE504149">
    <property type="protein sequence ID" value="EPT00479.1"/>
    <property type="molecule type" value="Genomic_DNA"/>
</dbReference>
<evidence type="ECO:0000256" key="1">
    <source>
        <dbReference type="SAM" id="MobiDB-lite"/>
    </source>
</evidence>
<evidence type="ECO:0000313" key="3">
    <source>
        <dbReference type="Proteomes" id="UP000015241"/>
    </source>
</evidence>
<name>S8EB31_FOMSC</name>
<reference evidence="2 3" key="1">
    <citation type="journal article" date="2012" name="Science">
        <title>The Paleozoic origin of enzymatic lignin decomposition reconstructed from 31 fungal genomes.</title>
        <authorList>
            <person name="Floudas D."/>
            <person name="Binder M."/>
            <person name="Riley R."/>
            <person name="Barry K."/>
            <person name="Blanchette R.A."/>
            <person name="Henrissat B."/>
            <person name="Martinez A.T."/>
            <person name="Otillar R."/>
            <person name="Spatafora J.W."/>
            <person name="Yadav J.S."/>
            <person name="Aerts A."/>
            <person name="Benoit I."/>
            <person name="Boyd A."/>
            <person name="Carlson A."/>
            <person name="Copeland A."/>
            <person name="Coutinho P.M."/>
            <person name="de Vries R.P."/>
            <person name="Ferreira P."/>
            <person name="Findley K."/>
            <person name="Foster B."/>
            <person name="Gaskell J."/>
            <person name="Glotzer D."/>
            <person name="Gorecki P."/>
            <person name="Heitman J."/>
            <person name="Hesse C."/>
            <person name="Hori C."/>
            <person name="Igarashi K."/>
            <person name="Jurgens J.A."/>
            <person name="Kallen N."/>
            <person name="Kersten P."/>
            <person name="Kohler A."/>
            <person name="Kuees U."/>
            <person name="Kumar T.K.A."/>
            <person name="Kuo A."/>
            <person name="LaButti K."/>
            <person name="Larrondo L.F."/>
            <person name="Lindquist E."/>
            <person name="Ling A."/>
            <person name="Lombard V."/>
            <person name="Lucas S."/>
            <person name="Lundell T."/>
            <person name="Martin R."/>
            <person name="McLaughlin D.J."/>
            <person name="Morgenstern I."/>
            <person name="Morin E."/>
            <person name="Murat C."/>
            <person name="Nagy L.G."/>
            <person name="Nolan M."/>
            <person name="Ohm R.A."/>
            <person name="Patyshakuliyeva A."/>
            <person name="Rokas A."/>
            <person name="Ruiz-Duenas F.J."/>
            <person name="Sabat G."/>
            <person name="Salamov A."/>
            <person name="Samejima M."/>
            <person name="Schmutz J."/>
            <person name="Slot J.C."/>
            <person name="St John F."/>
            <person name="Stenlid J."/>
            <person name="Sun H."/>
            <person name="Sun S."/>
            <person name="Syed K."/>
            <person name="Tsang A."/>
            <person name="Wiebenga A."/>
            <person name="Young D."/>
            <person name="Pisabarro A."/>
            <person name="Eastwood D.C."/>
            <person name="Martin F."/>
            <person name="Cullen D."/>
            <person name="Grigoriev I.V."/>
            <person name="Hibbett D.S."/>
        </authorList>
    </citation>
    <scope>NUCLEOTIDE SEQUENCE</scope>
    <source>
        <strain evidence="3">FP-58527</strain>
    </source>
</reference>
<feature type="compositionally biased region" description="Basic and acidic residues" evidence="1">
    <location>
        <begin position="33"/>
        <end position="44"/>
    </location>
</feature>
<protein>
    <submittedName>
        <fullName evidence="2">Uncharacterized protein</fullName>
    </submittedName>
</protein>
<sequence>MPPTRESAGTAAVPRGPTYNAIGGGATGSGGPRMRDTEKDERRYRQSANTSFKSHDDS</sequence>
<evidence type="ECO:0000313" key="2">
    <source>
        <dbReference type="EMBL" id="EPT00479.1"/>
    </source>
</evidence>
<accession>S8EB31</accession>